<comment type="caution">
    <text evidence="2">The sequence shown here is derived from an EMBL/GenBank/DDBJ whole genome shotgun (WGS) entry which is preliminary data.</text>
</comment>
<dbReference type="Proteomes" id="UP000324222">
    <property type="component" value="Unassembled WGS sequence"/>
</dbReference>
<proteinExistence type="predicted"/>
<evidence type="ECO:0000313" key="2">
    <source>
        <dbReference type="EMBL" id="MPC97783.1"/>
    </source>
</evidence>
<gene>
    <name evidence="2" type="ORF">E2C01_093115</name>
</gene>
<name>A0A5B7JTN7_PORTR</name>
<accession>A0A5B7JTN7</accession>
<feature type="region of interest" description="Disordered" evidence="1">
    <location>
        <begin position="74"/>
        <end position="101"/>
    </location>
</feature>
<sequence length="136" mass="15102">MFTLSSPCARLNLAPSVSQSCLFLGNPFHHVCASPRLRLTAAAAAAATSHHVAAWPRSFHHFCTTVTSTCRGQSCREPRGGQRARQPLVGGRQGRRRQRQQTGRWLGWAGLWSREEWCGHPKLYTHLTNTIASILT</sequence>
<reference evidence="2 3" key="1">
    <citation type="submission" date="2019-05" db="EMBL/GenBank/DDBJ databases">
        <title>Another draft genome of Portunus trituberculatus and its Hox gene families provides insights of decapod evolution.</title>
        <authorList>
            <person name="Jeong J.-H."/>
            <person name="Song I."/>
            <person name="Kim S."/>
            <person name="Choi T."/>
            <person name="Kim D."/>
            <person name="Ryu S."/>
            <person name="Kim W."/>
        </authorList>
    </citation>
    <scope>NUCLEOTIDE SEQUENCE [LARGE SCALE GENOMIC DNA]</scope>
    <source>
        <tissue evidence="2">Muscle</tissue>
    </source>
</reference>
<dbReference type="EMBL" id="VSRR010111456">
    <property type="protein sequence ID" value="MPC97783.1"/>
    <property type="molecule type" value="Genomic_DNA"/>
</dbReference>
<protein>
    <submittedName>
        <fullName evidence="2">Uncharacterized protein</fullName>
    </submittedName>
</protein>
<organism evidence="2 3">
    <name type="scientific">Portunus trituberculatus</name>
    <name type="common">Swimming crab</name>
    <name type="synonym">Neptunus trituberculatus</name>
    <dbReference type="NCBI Taxonomy" id="210409"/>
    <lineage>
        <taxon>Eukaryota</taxon>
        <taxon>Metazoa</taxon>
        <taxon>Ecdysozoa</taxon>
        <taxon>Arthropoda</taxon>
        <taxon>Crustacea</taxon>
        <taxon>Multicrustacea</taxon>
        <taxon>Malacostraca</taxon>
        <taxon>Eumalacostraca</taxon>
        <taxon>Eucarida</taxon>
        <taxon>Decapoda</taxon>
        <taxon>Pleocyemata</taxon>
        <taxon>Brachyura</taxon>
        <taxon>Eubrachyura</taxon>
        <taxon>Portunoidea</taxon>
        <taxon>Portunidae</taxon>
        <taxon>Portuninae</taxon>
        <taxon>Portunus</taxon>
    </lineage>
</organism>
<keyword evidence="3" id="KW-1185">Reference proteome</keyword>
<evidence type="ECO:0000313" key="3">
    <source>
        <dbReference type="Proteomes" id="UP000324222"/>
    </source>
</evidence>
<evidence type="ECO:0000256" key="1">
    <source>
        <dbReference type="SAM" id="MobiDB-lite"/>
    </source>
</evidence>
<dbReference type="AlphaFoldDB" id="A0A5B7JTN7"/>